<dbReference type="Proteomes" id="UP001596368">
    <property type="component" value="Unassembled WGS sequence"/>
</dbReference>
<gene>
    <name evidence="1" type="ORF">ACFQRB_11760</name>
</gene>
<comment type="caution">
    <text evidence="1">The sequence shown here is derived from an EMBL/GenBank/DDBJ whole genome shotgun (WGS) entry which is preliminary data.</text>
</comment>
<evidence type="ECO:0000313" key="2">
    <source>
        <dbReference type="Proteomes" id="UP001596368"/>
    </source>
</evidence>
<proteinExistence type="predicted"/>
<evidence type="ECO:0000313" key="1">
    <source>
        <dbReference type="EMBL" id="MFC7136961.1"/>
    </source>
</evidence>
<protein>
    <submittedName>
        <fullName evidence="1">Uncharacterized protein</fullName>
    </submittedName>
</protein>
<sequence>MVAELAAVLDPDRLPQFGVPDRRPVAVAAAELLVERLEDRHADPVAEAGERLLRRARGRRTGVLALVVAPPGVAHSRELDGLGA</sequence>
<accession>A0ABD5XTX4</accession>
<organism evidence="1 2">
    <name type="scientific">Halobaculum litoreum</name>
    <dbReference type="NCBI Taxonomy" id="3031998"/>
    <lineage>
        <taxon>Archaea</taxon>
        <taxon>Methanobacteriati</taxon>
        <taxon>Methanobacteriota</taxon>
        <taxon>Stenosarchaea group</taxon>
        <taxon>Halobacteria</taxon>
        <taxon>Halobacteriales</taxon>
        <taxon>Haloferacaceae</taxon>
        <taxon>Halobaculum</taxon>
    </lineage>
</organism>
<dbReference type="EMBL" id="JBHSZG010000001">
    <property type="protein sequence ID" value="MFC7136961.1"/>
    <property type="molecule type" value="Genomic_DNA"/>
</dbReference>
<name>A0ABD5XTX4_9EURY</name>
<dbReference type="AlphaFoldDB" id="A0ABD5XTX4"/>
<keyword evidence="2" id="KW-1185">Reference proteome</keyword>
<reference evidence="1 2" key="1">
    <citation type="journal article" date="2019" name="Int. J. Syst. Evol. Microbiol.">
        <title>The Global Catalogue of Microorganisms (GCM) 10K type strain sequencing project: providing services to taxonomists for standard genome sequencing and annotation.</title>
        <authorList>
            <consortium name="The Broad Institute Genomics Platform"/>
            <consortium name="The Broad Institute Genome Sequencing Center for Infectious Disease"/>
            <person name="Wu L."/>
            <person name="Ma J."/>
        </authorList>
    </citation>
    <scope>NUCLEOTIDE SEQUENCE [LARGE SCALE GENOMIC DNA]</scope>
    <source>
        <strain evidence="1 2">DT92</strain>
    </source>
</reference>